<feature type="region of interest" description="Disordered" evidence="1">
    <location>
        <begin position="150"/>
        <end position="185"/>
    </location>
</feature>
<keyword evidence="3" id="KW-1185">Reference proteome</keyword>
<dbReference type="GeneID" id="54290556"/>
<sequence>MNATRVDKPDAAAKAVNRPVSSRFVDTLLLKMRRCFFVVIIDGQTSSDSLSAPSWPAPSTSLRATLSPSLSPSPCLSLVIHMPHVPCHAMPCIYLPNIRASSCAGALLHSQKQQSRRRQAGPPPVSVHQAANKPPVLAWPRLAQRRRLQSVPPLAAPYRSSTTTTNYSFTIHPSSSNRFTDGPVQ</sequence>
<evidence type="ECO:0000313" key="2">
    <source>
        <dbReference type="EMBL" id="KAF2016593.1"/>
    </source>
</evidence>
<dbReference type="RefSeq" id="XP_033384932.1">
    <property type="nucleotide sequence ID" value="XM_033533159.1"/>
</dbReference>
<name>A0A6A5XUG8_9PLEO</name>
<organism evidence="2 3">
    <name type="scientific">Aaosphaeria arxii CBS 175.79</name>
    <dbReference type="NCBI Taxonomy" id="1450172"/>
    <lineage>
        <taxon>Eukaryota</taxon>
        <taxon>Fungi</taxon>
        <taxon>Dikarya</taxon>
        <taxon>Ascomycota</taxon>
        <taxon>Pezizomycotina</taxon>
        <taxon>Dothideomycetes</taxon>
        <taxon>Pleosporomycetidae</taxon>
        <taxon>Pleosporales</taxon>
        <taxon>Pleosporales incertae sedis</taxon>
        <taxon>Aaosphaeria</taxon>
    </lineage>
</organism>
<feature type="region of interest" description="Disordered" evidence="1">
    <location>
        <begin position="109"/>
        <end position="131"/>
    </location>
</feature>
<dbReference type="Proteomes" id="UP000799778">
    <property type="component" value="Unassembled WGS sequence"/>
</dbReference>
<feature type="compositionally biased region" description="Polar residues" evidence="1">
    <location>
        <begin position="159"/>
        <end position="179"/>
    </location>
</feature>
<dbReference type="AlphaFoldDB" id="A0A6A5XUG8"/>
<dbReference type="EMBL" id="ML978069">
    <property type="protein sequence ID" value="KAF2016593.1"/>
    <property type="molecule type" value="Genomic_DNA"/>
</dbReference>
<evidence type="ECO:0000313" key="3">
    <source>
        <dbReference type="Proteomes" id="UP000799778"/>
    </source>
</evidence>
<gene>
    <name evidence="2" type="ORF">BU24DRAFT_481230</name>
</gene>
<accession>A0A6A5XUG8</accession>
<evidence type="ECO:0000256" key="1">
    <source>
        <dbReference type="SAM" id="MobiDB-lite"/>
    </source>
</evidence>
<reference evidence="2" key="1">
    <citation type="journal article" date="2020" name="Stud. Mycol.">
        <title>101 Dothideomycetes genomes: a test case for predicting lifestyles and emergence of pathogens.</title>
        <authorList>
            <person name="Haridas S."/>
            <person name="Albert R."/>
            <person name="Binder M."/>
            <person name="Bloem J."/>
            <person name="Labutti K."/>
            <person name="Salamov A."/>
            <person name="Andreopoulos B."/>
            <person name="Baker S."/>
            <person name="Barry K."/>
            <person name="Bills G."/>
            <person name="Bluhm B."/>
            <person name="Cannon C."/>
            <person name="Castanera R."/>
            <person name="Culley D."/>
            <person name="Daum C."/>
            <person name="Ezra D."/>
            <person name="Gonzalez J."/>
            <person name="Henrissat B."/>
            <person name="Kuo A."/>
            <person name="Liang C."/>
            <person name="Lipzen A."/>
            <person name="Lutzoni F."/>
            <person name="Magnuson J."/>
            <person name="Mondo S."/>
            <person name="Nolan M."/>
            <person name="Ohm R."/>
            <person name="Pangilinan J."/>
            <person name="Park H.-J."/>
            <person name="Ramirez L."/>
            <person name="Alfaro M."/>
            <person name="Sun H."/>
            <person name="Tritt A."/>
            <person name="Yoshinaga Y."/>
            <person name="Zwiers L.-H."/>
            <person name="Turgeon B."/>
            <person name="Goodwin S."/>
            <person name="Spatafora J."/>
            <person name="Crous P."/>
            <person name="Grigoriev I."/>
        </authorList>
    </citation>
    <scope>NUCLEOTIDE SEQUENCE</scope>
    <source>
        <strain evidence="2">CBS 175.79</strain>
    </source>
</reference>
<protein>
    <submittedName>
        <fullName evidence="2">Uncharacterized protein</fullName>
    </submittedName>
</protein>
<proteinExistence type="predicted"/>